<keyword evidence="3" id="KW-0804">Transcription</keyword>
<evidence type="ECO:0000256" key="2">
    <source>
        <dbReference type="ARBA" id="ARBA00023125"/>
    </source>
</evidence>
<dbReference type="PANTHER" id="PTHR43132">
    <property type="entry name" value="ARSENICAL RESISTANCE OPERON REPRESSOR ARSR-RELATED"/>
    <property type="match status" value="1"/>
</dbReference>
<evidence type="ECO:0000313" key="5">
    <source>
        <dbReference type="EMBL" id="KKR13127.1"/>
    </source>
</evidence>
<protein>
    <submittedName>
        <fullName evidence="5">Transcriptional regulator, ArsR family</fullName>
    </submittedName>
</protein>
<name>A0A0G0RHK6_9BACT</name>
<dbReference type="NCBIfam" id="NF033788">
    <property type="entry name" value="HTH_metalloreg"/>
    <property type="match status" value="1"/>
</dbReference>
<evidence type="ECO:0000313" key="6">
    <source>
        <dbReference type="Proteomes" id="UP000034048"/>
    </source>
</evidence>
<dbReference type="AlphaFoldDB" id="A0A0G0RHK6"/>
<dbReference type="PROSITE" id="PS50987">
    <property type="entry name" value="HTH_ARSR_2"/>
    <property type="match status" value="1"/>
</dbReference>
<dbReference type="CDD" id="cd00090">
    <property type="entry name" value="HTH_ARSR"/>
    <property type="match status" value="1"/>
</dbReference>
<dbReference type="InterPro" id="IPR036390">
    <property type="entry name" value="WH_DNA-bd_sf"/>
</dbReference>
<dbReference type="NCBIfam" id="NF033789">
    <property type="entry name" value="repress_SdpR"/>
    <property type="match status" value="1"/>
</dbReference>
<dbReference type="SMART" id="SM00418">
    <property type="entry name" value="HTH_ARSR"/>
    <property type="match status" value="1"/>
</dbReference>
<dbReference type="InterPro" id="IPR051011">
    <property type="entry name" value="Metal_resp_trans_reg"/>
</dbReference>
<dbReference type="InterPro" id="IPR047796">
    <property type="entry name" value="SdpR-like_repress"/>
</dbReference>
<dbReference type="InterPro" id="IPR036388">
    <property type="entry name" value="WH-like_DNA-bd_sf"/>
</dbReference>
<feature type="domain" description="HTH arsR-type" evidence="4">
    <location>
        <begin position="1"/>
        <end position="87"/>
    </location>
</feature>
<dbReference type="InterPro" id="IPR001845">
    <property type="entry name" value="HTH_ArsR_DNA-bd_dom"/>
</dbReference>
<comment type="caution">
    <text evidence="5">The sequence shown here is derived from an EMBL/GenBank/DDBJ whole genome shotgun (WGS) entry which is preliminary data.</text>
</comment>
<accession>A0A0G0RHK6</accession>
<dbReference type="InterPro" id="IPR011991">
    <property type="entry name" value="ArsR-like_HTH"/>
</dbReference>
<reference evidence="5 6" key="1">
    <citation type="journal article" date="2015" name="Nature">
        <title>rRNA introns, odd ribosomes, and small enigmatic genomes across a large radiation of phyla.</title>
        <authorList>
            <person name="Brown C.T."/>
            <person name="Hug L.A."/>
            <person name="Thomas B.C."/>
            <person name="Sharon I."/>
            <person name="Castelle C.J."/>
            <person name="Singh A."/>
            <person name="Wilkins M.J."/>
            <person name="Williams K.H."/>
            <person name="Banfield J.F."/>
        </authorList>
    </citation>
    <scope>NUCLEOTIDE SEQUENCE [LARGE SCALE GENOMIC DNA]</scope>
</reference>
<dbReference type="PRINTS" id="PR00778">
    <property type="entry name" value="HTHARSR"/>
</dbReference>
<proteinExistence type="predicted"/>
<dbReference type="GO" id="GO:0003677">
    <property type="term" value="F:DNA binding"/>
    <property type="evidence" value="ECO:0007669"/>
    <property type="project" value="UniProtKB-KW"/>
</dbReference>
<sequence>MGLNSTLQAIAEPNRRKILELLTKRNLSVGQLAVHFNITLPSLSHHLSVLKQADLVSSERRGQEIIYSINLSVVEEITKYLIKLFKK</sequence>
<dbReference type="Proteomes" id="UP000034048">
    <property type="component" value="Unassembled WGS sequence"/>
</dbReference>
<dbReference type="Pfam" id="PF01022">
    <property type="entry name" value="HTH_5"/>
    <property type="match status" value="1"/>
</dbReference>
<keyword evidence="1" id="KW-0805">Transcription regulation</keyword>
<gene>
    <name evidence="5" type="ORF">UT42_C0052G0003</name>
</gene>
<dbReference type="SUPFAM" id="SSF46785">
    <property type="entry name" value="Winged helix' DNA-binding domain"/>
    <property type="match status" value="1"/>
</dbReference>
<dbReference type="Gene3D" id="1.10.10.10">
    <property type="entry name" value="Winged helix-like DNA-binding domain superfamily/Winged helix DNA-binding domain"/>
    <property type="match status" value="1"/>
</dbReference>
<evidence type="ECO:0000256" key="3">
    <source>
        <dbReference type="ARBA" id="ARBA00023163"/>
    </source>
</evidence>
<evidence type="ECO:0000259" key="4">
    <source>
        <dbReference type="PROSITE" id="PS50987"/>
    </source>
</evidence>
<organism evidence="5 6">
    <name type="scientific">Candidatus Falkowbacteria bacterium GW2011_GWA2_39_24</name>
    <dbReference type="NCBI Taxonomy" id="1618634"/>
    <lineage>
        <taxon>Bacteria</taxon>
        <taxon>Candidatus Falkowiibacteriota</taxon>
    </lineage>
</organism>
<evidence type="ECO:0000256" key="1">
    <source>
        <dbReference type="ARBA" id="ARBA00023015"/>
    </source>
</evidence>
<dbReference type="EMBL" id="LBWS01000052">
    <property type="protein sequence ID" value="KKR13127.1"/>
    <property type="molecule type" value="Genomic_DNA"/>
</dbReference>
<dbReference type="PANTHER" id="PTHR43132:SF2">
    <property type="entry name" value="ARSENICAL RESISTANCE OPERON REPRESSOR ARSR-RELATED"/>
    <property type="match status" value="1"/>
</dbReference>
<keyword evidence="2" id="KW-0238">DNA-binding</keyword>
<dbReference type="GO" id="GO:0003700">
    <property type="term" value="F:DNA-binding transcription factor activity"/>
    <property type="evidence" value="ECO:0007669"/>
    <property type="project" value="InterPro"/>
</dbReference>